<evidence type="ECO:0000313" key="4">
    <source>
        <dbReference type="Proteomes" id="UP000249542"/>
    </source>
</evidence>
<keyword evidence="4" id="KW-1185">Reference proteome</keyword>
<dbReference type="RefSeq" id="WP_111539677.1">
    <property type="nucleotide sequence ID" value="NZ_QKYV01000001.1"/>
</dbReference>
<comment type="caution">
    <text evidence="3">The sequence shown here is derived from an EMBL/GenBank/DDBJ whole genome shotgun (WGS) entry which is preliminary data.</text>
</comment>
<accession>A0A2W7IEE6</accession>
<dbReference type="AlphaFoldDB" id="A0A2W7IEE6"/>
<sequence>MKSKFVVAIIGFFICQITLAQVKFEAEVSRTTIGVNERLRVDFKMNQDGDNFNPPNFTNFTVVGGPYQSISNSWINGKRTYQKSYGYYLQPNARGKFTIGQAEILIEGKTYKTTPININVVAAVDTPTDGNNAEIIASQSIHLVTKVSNENPYLNEGISVEYILYVSPDINVSQWRPVDNPKFADFWSENIDISRLDVKDGTYLGEPYRYVALRKTILYPQKTGKLTIEPLTLSVSVEVPSDRRDIFGRRLYETVQKRISASTKEIEVKPLPQTGKPANFTGAVGSFNFSVTTNKQSLDATESLEAKVKVSGNGNLMLFQLPKLSLPASLEVYEPEHIEDTRTNNNGVFGSITDTYTIVPQQKGKYPIEPVNFSYFDVNSESYKVLSSKELMINVENGPVASVPNNSTASTSNKQEVISKGNQFRYIQLDANLKPIGEKGFFKSLWFWLLILLPLLAIPLTILFGKKRKERLNDVAGNRVKKADKLAKKYLSEAKKNIGNPSAFYLALEKSLHNFLKAKLSIQTSEMSKDRIKVILREKGIKEMTINDFIQLLQNCEMARYSPSSQASMEQDYEKAAQVLSSIDKDL</sequence>
<dbReference type="InterPro" id="IPR025738">
    <property type="entry name" value="BatD"/>
</dbReference>
<reference evidence="3 4" key="1">
    <citation type="submission" date="2018-06" db="EMBL/GenBank/DDBJ databases">
        <title>Genomic Encyclopedia of Archaeal and Bacterial Type Strains, Phase II (KMG-II): from individual species to whole genera.</title>
        <authorList>
            <person name="Goeker M."/>
        </authorList>
    </citation>
    <scope>NUCLEOTIDE SEQUENCE [LARGE SCALE GENOMIC DNA]</scope>
    <source>
        <strain evidence="3 4">DSM 15361</strain>
    </source>
</reference>
<evidence type="ECO:0000256" key="1">
    <source>
        <dbReference type="SAM" id="Phobius"/>
    </source>
</evidence>
<evidence type="ECO:0000313" key="3">
    <source>
        <dbReference type="EMBL" id="PZW44002.1"/>
    </source>
</evidence>
<organism evidence="3 4">
    <name type="scientific">Mesonia algae</name>
    <dbReference type="NCBI Taxonomy" id="213248"/>
    <lineage>
        <taxon>Bacteria</taxon>
        <taxon>Pseudomonadati</taxon>
        <taxon>Bacteroidota</taxon>
        <taxon>Flavobacteriia</taxon>
        <taxon>Flavobacteriales</taxon>
        <taxon>Flavobacteriaceae</taxon>
        <taxon>Mesonia</taxon>
    </lineage>
</organism>
<keyword evidence="1" id="KW-0472">Membrane</keyword>
<gene>
    <name evidence="3" type="ORF">LX95_00331</name>
</gene>
<keyword evidence="1" id="KW-0812">Transmembrane</keyword>
<feature type="chain" id="PRO_5015962668" evidence="2">
    <location>
        <begin position="21"/>
        <end position="587"/>
    </location>
</feature>
<evidence type="ECO:0000256" key="2">
    <source>
        <dbReference type="SAM" id="SignalP"/>
    </source>
</evidence>
<name>A0A2W7IEE6_9FLAO</name>
<feature type="transmembrane region" description="Helical" evidence="1">
    <location>
        <begin position="445"/>
        <end position="464"/>
    </location>
</feature>
<keyword evidence="1" id="KW-1133">Transmembrane helix</keyword>
<dbReference type="PANTHER" id="PTHR40940">
    <property type="entry name" value="PROTEIN BATD-RELATED"/>
    <property type="match status" value="1"/>
</dbReference>
<dbReference type="PANTHER" id="PTHR40940:SF2">
    <property type="entry name" value="BATD"/>
    <property type="match status" value="1"/>
</dbReference>
<keyword evidence="2" id="KW-0732">Signal</keyword>
<dbReference type="Pfam" id="PF13584">
    <property type="entry name" value="BatD"/>
    <property type="match status" value="2"/>
</dbReference>
<protein>
    <submittedName>
        <fullName evidence="3">Oxygen tolerance protein BatD</fullName>
    </submittedName>
</protein>
<dbReference type="EMBL" id="QKYV01000001">
    <property type="protein sequence ID" value="PZW44002.1"/>
    <property type="molecule type" value="Genomic_DNA"/>
</dbReference>
<feature type="signal peptide" evidence="2">
    <location>
        <begin position="1"/>
        <end position="20"/>
    </location>
</feature>
<proteinExistence type="predicted"/>
<dbReference type="Proteomes" id="UP000249542">
    <property type="component" value="Unassembled WGS sequence"/>
</dbReference>